<sequence>MAPPVPIDGMVPERNSQSLGKSPMGHEKDGDAECEDMRWNDSHGAPEFTRKTYIPKHRLHKSIGADQKNISQGIRIRTSSDSQSKGSIPPARGATKVNLSKLETATLRRYCRFFNLMDTVSNSSKEHLFDVVQNHFMAQQVEEVDVIFEFARVAKRLKMEQGHCP</sequence>
<dbReference type="Proteomes" id="UP001234297">
    <property type="component" value="Chromosome 2"/>
</dbReference>
<evidence type="ECO:0000313" key="2">
    <source>
        <dbReference type="Proteomes" id="UP001234297"/>
    </source>
</evidence>
<name>A0ACC2MJ01_PERAE</name>
<reference evidence="1 2" key="1">
    <citation type="journal article" date="2022" name="Hortic Res">
        <title>A haplotype resolved chromosomal level avocado genome allows analysis of novel avocado genes.</title>
        <authorList>
            <person name="Nath O."/>
            <person name="Fletcher S.J."/>
            <person name="Hayward A."/>
            <person name="Shaw L.M."/>
            <person name="Masouleh A.K."/>
            <person name="Furtado A."/>
            <person name="Henry R.J."/>
            <person name="Mitter N."/>
        </authorList>
    </citation>
    <scope>NUCLEOTIDE SEQUENCE [LARGE SCALE GENOMIC DNA]</scope>
    <source>
        <strain evidence="2">cv. Hass</strain>
    </source>
</reference>
<organism evidence="1 2">
    <name type="scientific">Persea americana</name>
    <name type="common">Avocado</name>
    <dbReference type="NCBI Taxonomy" id="3435"/>
    <lineage>
        <taxon>Eukaryota</taxon>
        <taxon>Viridiplantae</taxon>
        <taxon>Streptophyta</taxon>
        <taxon>Embryophyta</taxon>
        <taxon>Tracheophyta</taxon>
        <taxon>Spermatophyta</taxon>
        <taxon>Magnoliopsida</taxon>
        <taxon>Magnoliidae</taxon>
        <taxon>Laurales</taxon>
        <taxon>Lauraceae</taxon>
        <taxon>Persea</taxon>
    </lineage>
</organism>
<evidence type="ECO:0000313" key="1">
    <source>
        <dbReference type="EMBL" id="KAJ8645731.1"/>
    </source>
</evidence>
<dbReference type="EMBL" id="CM056810">
    <property type="protein sequence ID" value="KAJ8645731.1"/>
    <property type="molecule type" value="Genomic_DNA"/>
</dbReference>
<protein>
    <submittedName>
        <fullName evidence="1">Uncharacterized protein</fullName>
    </submittedName>
</protein>
<gene>
    <name evidence="1" type="ORF">MRB53_007479</name>
</gene>
<proteinExistence type="predicted"/>
<comment type="caution">
    <text evidence="1">The sequence shown here is derived from an EMBL/GenBank/DDBJ whole genome shotgun (WGS) entry which is preliminary data.</text>
</comment>
<keyword evidence="2" id="KW-1185">Reference proteome</keyword>
<accession>A0ACC2MJ01</accession>